<protein>
    <submittedName>
        <fullName evidence="2">Uncharacterized protein</fullName>
    </submittedName>
</protein>
<keyword evidence="1" id="KW-1133">Transmembrane helix</keyword>
<organism evidence="2 3">
    <name type="scientific">Thermanaerosceptrum fracticalcis</name>
    <dbReference type="NCBI Taxonomy" id="1712410"/>
    <lineage>
        <taxon>Bacteria</taxon>
        <taxon>Bacillati</taxon>
        <taxon>Bacillota</taxon>
        <taxon>Clostridia</taxon>
        <taxon>Eubacteriales</taxon>
        <taxon>Peptococcaceae</taxon>
        <taxon>Thermanaerosceptrum</taxon>
    </lineage>
</organism>
<name>A0A7G6E3Y2_THEFR</name>
<dbReference type="KEGG" id="tfr:BR63_10985"/>
<reference evidence="2 3" key="1">
    <citation type="journal article" date="2019" name="Front. Microbiol.">
        <title>Thermoanaerosceptrum fracticalcis gen. nov. sp. nov., a Novel Fumarate-Fermenting Microorganism From a Deep Fractured Carbonate Aquifer of the US Great Basin.</title>
        <authorList>
            <person name="Hamilton-Brehm S.D."/>
            <person name="Stewart L.E."/>
            <person name="Zavarin M."/>
            <person name="Caldwell M."/>
            <person name="Lawson P.A."/>
            <person name="Onstott T.C."/>
            <person name="Grzymski J."/>
            <person name="Neveux I."/>
            <person name="Lollar B.S."/>
            <person name="Russell C.E."/>
            <person name="Moser D.P."/>
        </authorList>
    </citation>
    <scope>NUCLEOTIDE SEQUENCE [LARGE SCALE GENOMIC DNA]</scope>
    <source>
        <strain evidence="2 3">DRI-13</strain>
    </source>
</reference>
<sequence length="91" mass="10611">MLGYRVGIWGFIESFMLILIMAIPLMFLIGVIIYWIEWLKQGQSVDKRTLPSLEKRKYNETQDDAGFDRKRLVDDKIPLSIDKASKDFNGL</sequence>
<dbReference type="EMBL" id="CP045798">
    <property type="protein sequence ID" value="QNB46786.1"/>
    <property type="molecule type" value="Genomic_DNA"/>
</dbReference>
<dbReference type="OrthoDB" id="9982780at2"/>
<evidence type="ECO:0000313" key="3">
    <source>
        <dbReference type="Proteomes" id="UP000515847"/>
    </source>
</evidence>
<keyword evidence="1" id="KW-0812">Transmembrane</keyword>
<accession>A0A7G6E3Y2</accession>
<feature type="transmembrane region" description="Helical" evidence="1">
    <location>
        <begin position="6"/>
        <end position="36"/>
    </location>
</feature>
<keyword evidence="3" id="KW-1185">Reference proteome</keyword>
<keyword evidence="1" id="KW-0472">Membrane</keyword>
<dbReference type="AlphaFoldDB" id="A0A7G6E3Y2"/>
<dbReference type="Proteomes" id="UP000515847">
    <property type="component" value="Chromosome"/>
</dbReference>
<evidence type="ECO:0000313" key="2">
    <source>
        <dbReference type="EMBL" id="QNB46786.1"/>
    </source>
</evidence>
<gene>
    <name evidence="2" type="ORF">BR63_10985</name>
</gene>
<proteinExistence type="predicted"/>
<dbReference type="RefSeq" id="WP_034420166.1">
    <property type="nucleotide sequence ID" value="NZ_CP045798.1"/>
</dbReference>
<evidence type="ECO:0000256" key="1">
    <source>
        <dbReference type="SAM" id="Phobius"/>
    </source>
</evidence>